<dbReference type="EMBL" id="AYKQ01000006">
    <property type="protein sequence ID" value="EWH35102.1"/>
    <property type="molecule type" value="Genomic_DNA"/>
</dbReference>
<accession>W7RU71</accession>
<dbReference type="SUPFAM" id="SSF56349">
    <property type="entry name" value="DNA breaking-rejoining enzymes"/>
    <property type="match status" value="1"/>
</dbReference>
<dbReference type="AlphaFoldDB" id="W7RU71"/>
<dbReference type="GO" id="GO:0015074">
    <property type="term" value="P:DNA integration"/>
    <property type="evidence" value="ECO:0007669"/>
    <property type="project" value="InterPro"/>
</dbReference>
<dbReference type="InterPro" id="IPR011010">
    <property type="entry name" value="DNA_brk_join_enz"/>
</dbReference>
<evidence type="ECO:0000256" key="1">
    <source>
        <dbReference type="ARBA" id="ARBA00023172"/>
    </source>
</evidence>
<dbReference type="Gene3D" id="1.10.443.10">
    <property type="entry name" value="Intergrase catalytic core"/>
    <property type="match status" value="1"/>
</dbReference>
<evidence type="ECO:0000313" key="2">
    <source>
        <dbReference type="EMBL" id="EWH35102.1"/>
    </source>
</evidence>
<comment type="caution">
    <text evidence="2">The sequence shown here is derived from an EMBL/GenBank/DDBJ whole genome shotgun (WGS) entry which is preliminary data.</text>
</comment>
<dbReference type="GO" id="GO:0006310">
    <property type="term" value="P:DNA recombination"/>
    <property type="evidence" value="ECO:0007669"/>
    <property type="project" value="UniProtKB-KW"/>
</dbReference>
<gene>
    <name evidence="2" type="ORF">P799_01195</name>
</gene>
<dbReference type="GO" id="GO:0003677">
    <property type="term" value="F:DNA binding"/>
    <property type="evidence" value="ECO:0007669"/>
    <property type="project" value="InterPro"/>
</dbReference>
<name>W7RU71_LYSSH</name>
<organism evidence="2 3">
    <name type="scientific">Lysinibacillus sphaericus CBAM5</name>
    <dbReference type="NCBI Taxonomy" id="1400869"/>
    <lineage>
        <taxon>Bacteria</taxon>
        <taxon>Bacillati</taxon>
        <taxon>Bacillota</taxon>
        <taxon>Bacilli</taxon>
        <taxon>Bacillales</taxon>
        <taxon>Bacillaceae</taxon>
        <taxon>Lysinibacillus</taxon>
    </lineage>
</organism>
<keyword evidence="1" id="KW-0233">DNA recombination</keyword>
<sequence length="65" mass="7361">MNDGKALFIDAKGKRIGIRWIQIKVNQMGKDAGLSMRLHPRLRRTFATELLCKGTGLSCITMREN</sequence>
<proteinExistence type="predicted"/>
<protein>
    <recommendedName>
        <fullName evidence="4">Tyr recombinase domain-containing protein</fullName>
    </recommendedName>
</protein>
<dbReference type="Proteomes" id="UP000023555">
    <property type="component" value="Unassembled WGS sequence"/>
</dbReference>
<reference evidence="2 3" key="1">
    <citation type="journal article" date="2015" name="Stand. Genomic Sci.">
        <title>Genome sequence and description of the mosquitocidal and heavy metal tolerant strain Lysinibacillus sphaericus CBAM5.</title>
        <authorList>
            <person name="Pena-Montenegro T.D."/>
            <person name="Lozano L."/>
            <person name="Dussan J."/>
        </authorList>
    </citation>
    <scope>NUCLEOTIDE SEQUENCE [LARGE SCALE GENOMIC DNA]</scope>
    <source>
        <strain evidence="2">CBAM5</strain>
    </source>
</reference>
<evidence type="ECO:0000313" key="3">
    <source>
        <dbReference type="Proteomes" id="UP000023555"/>
    </source>
</evidence>
<dbReference type="HOGENOM" id="CLU_2844652_0_0_9"/>
<dbReference type="InterPro" id="IPR013762">
    <property type="entry name" value="Integrase-like_cat_sf"/>
</dbReference>
<evidence type="ECO:0008006" key="4">
    <source>
        <dbReference type="Google" id="ProtNLM"/>
    </source>
</evidence>